<dbReference type="GO" id="GO:0005976">
    <property type="term" value="P:polysaccharide metabolic process"/>
    <property type="evidence" value="ECO:0007669"/>
    <property type="project" value="InterPro"/>
</dbReference>
<organism evidence="2">
    <name type="scientific">uncultured organism</name>
    <dbReference type="NCBI Taxonomy" id="155900"/>
    <lineage>
        <taxon>unclassified sequences</taxon>
        <taxon>environmental samples</taxon>
    </lineage>
</organism>
<name>Q0GNJ9_9ZZZZ</name>
<dbReference type="EMBL" id="DQ813480">
    <property type="protein sequence ID" value="ABI21603.1"/>
    <property type="molecule type" value="Genomic_DNA"/>
</dbReference>
<dbReference type="SUPFAM" id="SSF51182">
    <property type="entry name" value="RmlC-like cupins"/>
    <property type="match status" value="1"/>
</dbReference>
<reference evidence="2" key="1">
    <citation type="journal article" date="2006" name="Mol. Microbiol.">
        <title>Metagenomic DNA fragments that affect Escherichia coli mutational pathways.</title>
        <authorList>
            <person name="Yang H."/>
            <person name="To K.H."/>
            <person name="Aguila S.J."/>
            <person name="Miller J.H."/>
        </authorList>
    </citation>
    <scope>NUCLEOTIDE SEQUENCE</scope>
</reference>
<dbReference type="InterPro" id="IPR011051">
    <property type="entry name" value="RmlC_Cupin_sf"/>
</dbReference>
<dbReference type="InterPro" id="IPR014710">
    <property type="entry name" value="RmlC-like_jellyroll"/>
</dbReference>
<dbReference type="PANTHER" id="PTHR46390">
    <property type="entry name" value="MANNOSE-1-PHOSPHATE GUANYLYLTRANSFERASE"/>
    <property type="match status" value="1"/>
</dbReference>
<dbReference type="GO" id="GO:0009298">
    <property type="term" value="P:GDP-mannose biosynthetic process"/>
    <property type="evidence" value="ECO:0007669"/>
    <property type="project" value="TreeGrafter"/>
</dbReference>
<proteinExistence type="predicted"/>
<sequence>MSAQVDNSPKFDRRPWGTFTVLDEGDNFKVKRIEVLPGKRLSYQKHAQRAEHWVVVRGTAKVTLDDSDIEVKAGEAIDIAIGSAHRVENPGEELLVFIEVQRGSYLGEDDIVRLQDDFGRAV</sequence>
<evidence type="ECO:0000259" key="1">
    <source>
        <dbReference type="Pfam" id="PF01050"/>
    </source>
</evidence>
<dbReference type="InterPro" id="IPR051161">
    <property type="entry name" value="Mannose-6P_isomerase_type2"/>
</dbReference>
<accession>Q0GNJ9</accession>
<evidence type="ECO:0000313" key="2">
    <source>
        <dbReference type="EMBL" id="ABI21603.1"/>
    </source>
</evidence>
<dbReference type="PANTHER" id="PTHR46390:SF1">
    <property type="entry name" value="MANNOSE-1-PHOSPHATE GUANYLYLTRANSFERASE"/>
    <property type="match status" value="1"/>
</dbReference>
<dbReference type="GO" id="GO:0004475">
    <property type="term" value="F:mannose-1-phosphate guanylyltransferase (GTP) activity"/>
    <property type="evidence" value="ECO:0007669"/>
    <property type="project" value="TreeGrafter"/>
</dbReference>
<dbReference type="AlphaFoldDB" id="Q0GNJ9"/>
<dbReference type="InterPro" id="IPR001538">
    <property type="entry name" value="Man6P_isomerase-2_C"/>
</dbReference>
<protein>
    <submittedName>
        <fullName evidence="2">Smu11C</fullName>
    </submittedName>
</protein>
<dbReference type="Gene3D" id="2.60.120.10">
    <property type="entry name" value="Jelly Rolls"/>
    <property type="match status" value="1"/>
</dbReference>
<dbReference type="CDD" id="cd02213">
    <property type="entry name" value="cupin_PMI_typeII_C"/>
    <property type="match status" value="1"/>
</dbReference>
<dbReference type="Pfam" id="PF01050">
    <property type="entry name" value="MannoseP_isomer"/>
    <property type="match status" value="1"/>
</dbReference>
<feature type="domain" description="Mannose-6-phosphate isomerase type II C-terminal" evidence="1">
    <location>
        <begin position="14"/>
        <end position="116"/>
    </location>
</feature>